<dbReference type="Gene3D" id="1.10.1200.10">
    <property type="entry name" value="ACP-like"/>
    <property type="match status" value="1"/>
</dbReference>
<dbReference type="SUPFAM" id="SSF56801">
    <property type="entry name" value="Acetyl-CoA synthetase-like"/>
    <property type="match status" value="1"/>
</dbReference>
<dbReference type="Pfam" id="PF07993">
    <property type="entry name" value="NAD_binding_4"/>
    <property type="match status" value="1"/>
</dbReference>
<accession>A0A495XIV4</accession>
<dbReference type="InterPro" id="IPR001242">
    <property type="entry name" value="Condensation_dom"/>
</dbReference>
<dbReference type="InterPro" id="IPR036736">
    <property type="entry name" value="ACP-like_sf"/>
</dbReference>
<dbReference type="InterPro" id="IPR000873">
    <property type="entry name" value="AMP-dep_synth/lig_dom"/>
</dbReference>
<dbReference type="Pfam" id="PF00501">
    <property type="entry name" value="AMP-binding"/>
    <property type="match status" value="1"/>
</dbReference>
<comment type="cofactor">
    <cofactor evidence="1">
        <name>pantetheine 4'-phosphate</name>
        <dbReference type="ChEBI" id="CHEBI:47942"/>
    </cofactor>
</comment>
<evidence type="ECO:0000313" key="9">
    <source>
        <dbReference type="Proteomes" id="UP000272729"/>
    </source>
</evidence>
<dbReference type="CDD" id="cd19531">
    <property type="entry name" value="LCL_NRPS-like"/>
    <property type="match status" value="1"/>
</dbReference>
<feature type="domain" description="Carrier" evidence="7">
    <location>
        <begin position="1375"/>
        <end position="1449"/>
    </location>
</feature>
<gene>
    <name evidence="8" type="ORF">DFJ66_7777</name>
</gene>
<dbReference type="SUPFAM" id="SSF51735">
    <property type="entry name" value="NAD(P)-binding Rossmann-fold domains"/>
    <property type="match status" value="1"/>
</dbReference>
<dbReference type="CDD" id="cd05930">
    <property type="entry name" value="A_NRPS"/>
    <property type="match status" value="1"/>
</dbReference>
<dbReference type="InterPro" id="IPR020845">
    <property type="entry name" value="AMP-binding_CS"/>
</dbReference>
<evidence type="ECO:0000256" key="2">
    <source>
        <dbReference type="ARBA" id="ARBA00022450"/>
    </source>
</evidence>
<dbReference type="NCBIfam" id="TIGR01733">
    <property type="entry name" value="AA-adenyl-dom"/>
    <property type="match status" value="1"/>
</dbReference>
<keyword evidence="3" id="KW-0597">Phosphoprotein</keyword>
<keyword evidence="5" id="KW-0808">Transferase</keyword>
<dbReference type="GO" id="GO:0016874">
    <property type="term" value="F:ligase activity"/>
    <property type="evidence" value="ECO:0007669"/>
    <property type="project" value="UniProtKB-KW"/>
</dbReference>
<evidence type="ECO:0000256" key="4">
    <source>
        <dbReference type="ARBA" id="ARBA00022598"/>
    </source>
</evidence>
<dbReference type="Gene3D" id="3.30.559.30">
    <property type="entry name" value="Nonribosomal peptide synthetase, condensation domain"/>
    <property type="match status" value="1"/>
</dbReference>
<dbReference type="PANTHER" id="PTHR45527">
    <property type="entry name" value="NONRIBOSOMAL PEPTIDE SYNTHETASE"/>
    <property type="match status" value="1"/>
</dbReference>
<dbReference type="GO" id="GO:0043041">
    <property type="term" value="P:amino acid activation for nonribosomal peptide biosynthetic process"/>
    <property type="evidence" value="ECO:0007669"/>
    <property type="project" value="TreeGrafter"/>
</dbReference>
<dbReference type="Pfam" id="PF00668">
    <property type="entry name" value="Condensation"/>
    <property type="match status" value="1"/>
</dbReference>
<dbReference type="InterPro" id="IPR009081">
    <property type="entry name" value="PP-bd_ACP"/>
</dbReference>
<dbReference type="Pfam" id="PF08242">
    <property type="entry name" value="Methyltransf_12"/>
    <property type="match status" value="1"/>
</dbReference>
<evidence type="ECO:0000313" key="8">
    <source>
        <dbReference type="EMBL" id="RKT74421.1"/>
    </source>
</evidence>
<keyword evidence="9" id="KW-1185">Reference proteome</keyword>
<organism evidence="8 9">
    <name type="scientific">Saccharothrix variisporea</name>
    <dbReference type="NCBI Taxonomy" id="543527"/>
    <lineage>
        <taxon>Bacteria</taxon>
        <taxon>Bacillati</taxon>
        <taxon>Actinomycetota</taxon>
        <taxon>Actinomycetes</taxon>
        <taxon>Pseudonocardiales</taxon>
        <taxon>Pseudonocardiaceae</taxon>
        <taxon>Saccharothrix</taxon>
    </lineage>
</organism>
<keyword evidence="2" id="KW-0596">Phosphopantetheine</keyword>
<evidence type="ECO:0000256" key="5">
    <source>
        <dbReference type="ARBA" id="ARBA00022679"/>
    </source>
</evidence>
<dbReference type="GO" id="GO:0016740">
    <property type="term" value="F:transferase activity"/>
    <property type="evidence" value="ECO:0007669"/>
    <property type="project" value="UniProtKB-KW"/>
</dbReference>
<dbReference type="PROSITE" id="PS00455">
    <property type="entry name" value="AMP_BINDING"/>
    <property type="match status" value="1"/>
</dbReference>
<proteinExistence type="predicted"/>
<dbReference type="InterPro" id="IPR023213">
    <property type="entry name" value="CAT-like_dom_sf"/>
</dbReference>
<dbReference type="InterPro" id="IPR013217">
    <property type="entry name" value="Methyltransf_12"/>
</dbReference>
<dbReference type="GO" id="GO:0008610">
    <property type="term" value="P:lipid biosynthetic process"/>
    <property type="evidence" value="ECO:0007669"/>
    <property type="project" value="UniProtKB-ARBA"/>
</dbReference>
<keyword evidence="4" id="KW-0436">Ligase</keyword>
<evidence type="ECO:0000259" key="7">
    <source>
        <dbReference type="PROSITE" id="PS50075"/>
    </source>
</evidence>
<dbReference type="SUPFAM" id="SSF47336">
    <property type="entry name" value="ACP-like"/>
    <property type="match status" value="1"/>
</dbReference>
<dbReference type="GO" id="GO:0005737">
    <property type="term" value="C:cytoplasm"/>
    <property type="evidence" value="ECO:0007669"/>
    <property type="project" value="TreeGrafter"/>
</dbReference>
<dbReference type="InterPro" id="IPR010071">
    <property type="entry name" value="AA_adenyl_dom"/>
</dbReference>
<dbReference type="OrthoDB" id="2472181at2"/>
<dbReference type="Gene3D" id="3.30.559.10">
    <property type="entry name" value="Chloramphenicol acetyltransferase-like domain"/>
    <property type="match status" value="1"/>
</dbReference>
<dbReference type="InterPro" id="IPR013120">
    <property type="entry name" value="FAR_NAD-bd"/>
</dbReference>
<dbReference type="InterPro" id="IPR045851">
    <property type="entry name" value="AMP-bd_C_sf"/>
</dbReference>
<name>A0A495XIV4_9PSEU</name>
<evidence type="ECO:0000256" key="1">
    <source>
        <dbReference type="ARBA" id="ARBA00001957"/>
    </source>
</evidence>
<dbReference type="CDD" id="cd02440">
    <property type="entry name" value="AdoMet_MTases"/>
    <property type="match status" value="1"/>
</dbReference>
<dbReference type="RefSeq" id="WP_121229079.1">
    <property type="nucleotide sequence ID" value="NZ_JBIUBA010000003.1"/>
</dbReference>
<evidence type="ECO:0000256" key="3">
    <source>
        <dbReference type="ARBA" id="ARBA00022553"/>
    </source>
</evidence>
<feature type="compositionally biased region" description="Low complexity" evidence="6">
    <location>
        <begin position="1458"/>
        <end position="1471"/>
    </location>
</feature>
<dbReference type="SUPFAM" id="SSF52777">
    <property type="entry name" value="CoA-dependent acyltransferases"/>
    <property type="match status" value="2"/>
</dbReference>
<dbReference type="GO" id="GO:0009403">
    <property type="term" value="P:toxin biosynthetic process"/>
    <property type="evidence" value="ECO:0007669"/>
    <property type="project" value="UniProtKB-ARBA"/>
</dbReference>
<dbReference type="PROSITE" id="PS50075">
    <property type="entry name" value="CARRIER"/>
    <property type="match status" value="1"/>
</dbReference>
<dbReference type="Gene3D" id="3.40.50.12780">
    <property type="entry name" value="N-terminal domain of ligase-like"/>
    <property type="match status" value="1"/>
</dbReference>
<sequence>MVIRDTTAPRSDGAARELADRLLAARLRGAAEAEPTGSATDVPAGALTAAQERMWFLHVIAPDSPAYNITTAARLRGPLDVAALRTAWDDVVGRHEMLRSVFPADADGIPFREVAHTGLPLTVADVAAPDDDGVRARVERLASEPFDLATGPLARAVLIPLAPDDHVLVVTLHHVVADGWSLGVLHRDLATAYQARTAGLAPVHRETPDFRTFVAQEHAWVHGERGVEDRAYWRDRLTDLSPVRLPVATRRPPLPRRSGRHLHATLPEHAVTALESLAARERTSLFAVLAAAFGVVLHHYSGQDEVAFGAPVANRTDPATEDVVGLFVNTVVLRLDTAGAPTFVDLVRRARGEAVAALRHQRLPFDHVVQDLRPERAFSHNPLFQVMFALQNAMADELALPGLRAEPVPAETATARFDLECTQWRRPEGLRIRLTHDVDLIDRAVARAVLDDYVEVLATVAAQPATALADLVVRPDPAPRAGAGTTFHGLFEAAAKKTPDAVAVRTAAAELRFADLDRRAEDLAGRLVRAGAGPGRVVAFATGRTVDLVVAVLGVLKSGAAFLPLNPDDPVARRNFILADAGVELVVVDHDGEWPEHVRPVDLRYETDRTPPTPRVEATPADLAYVLYTSGTTGRPKGVAVEHRNIAATMLACQDHFGFSPDDVGLVLASATFDVFYYELFSTVFAGGTARLVDRDELFDEDRLVPILLGATAFQAVPGLMDHLLRALAHRSVPSVDGMRHVVTGGDQVPAGLLTAVTRAFPAAHVAVTYGPTEAAIFATCFDVPRDRPVTGHPIGFPLAGADVYVGTPDGRRLPDGAAGELWIAGNGVARGYLNRAEETARRFTERGGVRHYRTGDRARSLADGTGIEFLGRVDDQVKVRGFRIEPAEVEAVLGEAPGVGRAVVVPEGDGPSARRLVGYVAPDPVGVAELARHPATRRELTEQWRRLFDQTHERREDSWERDFTGWRSAFDGEPLPTGVLDEWLACAVDRIRAKLAARPDRSRPPEVLEIGCGTGLLLFELAPDCARYVGTDFSASALAGVEREVRARGLGGVRLVPATGADLSGVTGSFDAVVINSVSQYLPGAPELHSLVSAALELTAPGGFVYVGDVRSLPLHRAFAREVEQHRDPGAEPDVREDRVRRRISAERELLVDPAFFTGLAAASGQVGVEVEPKLARLSSELSKYRYDVTLWRDDRRAAPVGTWTPWGDGWTLDRLRRVLTREKPAHLGLTGVPDRPPAELSPASRRVEPVLPVDVVAVAEASGYRAWTSWAAGRPDGAFDVWFEADTGDVGRRPGCAWPAGDPGAPLTNDPAVAAITQDLGRVATEHAASQLPAYMVPDAVLVLDRLPLTPNGKVDRGALRSAAVAVERTGRRPETTEEHLVAAVYREVLGTTDVAADDDFFAVGGTSLLAIQVAVRLRARGRVLASQQLFDLRTVEAVARAVTPAPGGGSPATTAEAGRPAEPGPAARPADIWASAGTLLLTGATGMLGVHLLHELLTRYPDLAVRCLVRAADDTAAADRLLDQYRWYFPGSSITPAEFGGRVTAVAGDLRTPRLGLDDGSWRVLSREVGHVVHSAADVRHVADEAEVLAANVDGTRRLVELAASGAGGRFVHISTVGVAGRSDVPGLALREDQLDIGQRATEAYSRSKIRAERVVLDHLAGGADGTVLRVGTVAPNWSTGRFQRNIDAHFFSRHVKAVLGLGIAADLPGRSFRLLPADVLARVVLALAGDRRAGGRTFHLESPHRLGHHDLVRVLQAVGYAVRVVGPDDLAAVLARLAADPRHTEDVGRMLPAVDRAAGHRVALDSADTERWLTELGLSWPVPTTEWVRRFLRHGVEVGYFPPPLHADLGFDVPEVLG</sequence>
<dbReference type="Pfam" id="PF00550">
    <property type="entry name" value="PP-binding"/>
    <property type="match status" value="1"/>
</dbReference>
<dbReference type="InterPro" id="IPR042099">
    <property type="entry name" value="ANL_N_sf"/>
</dbReference>
<dbReference type="Proteomes" id="UP000272729">
    <property type="component" value="Unassembled WGS sequence"/>
</dbReference>
<dbReference type="Gene3D" id="3.30.300.30">
    <property type="match status" value="2"/>
</dbReference>
<evidence type="ECO:0000256" key="6">
    <source>
        <dbReference type="SAM" id="MobiDB-lite"/>
    </source>
</evidence>
<feature type="region of interest" description="Disordered" evidence="6">
    <location>
        <begin position="1446"/>
        <end position="1471"/>
    </location>
</feature>
<dbReference type="PANTHER" id="PTHR45527:SF1">
    <property type="entry name" value="FATTY ACID SYNTHASE"/>
    <property type="match status" value="1"/>
</dbReference>
<protein>
    <submittedName>
        <fullName evidence="8">Amino acid adenylation domain-containing protein/thioester reductase-like protein</fullName>
    </submittedName>
</protein>
<reference evidence="8 9" key="1">
    <citation type="submission" date="2018-10" db="EMBL/GenBank/DDBJ databases">
        <title>Sequencing the genomes of 1000 actinobacteria strains.</title>
        <authorList>
            <person name="Klenk H.-P."/>
        </authorList>
    </citation>
    <scope>NUCLEOTIDE SEQUENCE [LARGE SCALE GENOMIC DNA]</scope>
    <source>
        <strain evidence="8 9">DSM 43911</strain>
    </source>
</reference>
<dbReference type="GO" id="GO:0031177">
    <property type="term" value="F:phosphopantetheine binding"/>
    <property type="evidence" value="ECO:0007669"/>
    <property type="project" value="TreeGrafter"/>
</dbReference>
<dbReference type="EMBL" id="RBXR01000001">
    <property type="protein sequence ID" value="RKT74421.1"/>
    <property type="molecule type" value="Genomic_DNA"/>
</dbReference>
<dbReference type="InterPro" id="IPR036291">
    <property type="entry name" value="NAD(P)-bd_dom_sf"/>
</dbReference>
<dbReference type="Gene3D" id="3.40.50.720">
    <property type="entry name" value="NAD(P)-binding Rossmann-like Domain"/>
    <property type="match status" value="1"/>
</dbReference>
<dbReference type="InterPro" id="IPR029063">
    <property type="entry name" value="SAM-dependent_MTases_sf"/>
</dbReference>
<dbReference type="Gene3D" id="3.40.50.150">
    <property type="entry name" value="Vaccinia Virus protein VP39"/>
    <property type="match status" value="1"/>
</dbReference>
<dbReference type="SUPFAM" id="SSF53335">
    <property type="entry name" value="S-adenosyl-L-methionine-dependent methyltransferases"/>
    <property type="match status" value="1"/>
</dbReference>
<comment type="caution">
    <text evidence="8">The sequence shown here is derived from an EMBL/GenBank/DDBJ whole genome shotgun (WGS) entry which is preliminary data.</text>
</comment>